<accession>A0A7J6BJP1</accession>
<evidence type="ECO:0000313" key="2">
    <source>
        <dbReference type="Proteomes" id="UP000579812"/>
    </source>
</evidence>
<comment type="caution">
    <text evidence="1">The sequence shown here is derived from an EMBL/GenBank/DDBJ whole genome shotgun (WGS) entry which is preliminary data.</text>
</comment>
<sequence>MMNRSSPSSALILKTSQPRLGFLVHCQTDCPPAQPDSRDAPDSNIERGLQRIPRHALDINPVVRDIMMNRVFAVVSPHFEDFGSHDWVSWFTVKLIPSCPA</sequence>
<evidence type="ECO:0000313" key="1">
    <source>
        <dbReference type="EMBL" id="KAF4094493.1"/>
    </source>
</evidence>
<reference evidence="1 2" key="1">
    <citation type="submission" date="2020-04" db="EMBL/GenBank/DDBJ databases">
        <title>Chromosome-level genome assembly of a cyprinid fish Onychostoma macrolepis by integration of Nanopore Sequencing, Bionano and Hi-C technology.</title>
        <authorList>
            <person name="Wang D."/>
        </authorList>
    </citation>
    <scope>NUCLEOTIDE SEQUENCE [LARGE SCALE GENOMIC DNA]</scope>
    <source>
        <strain evidence="1">SWU-2019</strain>
        <tissue evidence="1">Muscle</tissue>
    </source>
</reference>
<dbReference type="AlphaFoldDB" id="A0A7J6BJP1"/>
<protein>
    <submittedName>
        <fullName evidence="1">Uncharacterized protein</fullName>
    </submittedName>
</protein>
<keyword evidence="2" id="KW-1185">Reference proteome</keyword>
<organism evidence="1 2">
    <name type="scientific">Onychostoma macrolepis</name>
    <dbReference type="NCBI Taxonomy" id="369639"/>
    <lineage>
        <taxon>Eukaryota</taxon>
        <taxon>Metazoa</taxon>
        <taxon>Chordata</taxon>
        <taxon>Craniata</taxon>
        <taxon>Vertebrata</taxon>
        <taxon>Euteleostomi</taxon>
        <taxon>Actinopterygii</taxon>
        <taxon>Neopterygii</taxon>
        <taxon>Teleostei</taxon>
        <taxon>Ostariophysi</taxon>
        <taxon>Cypriniformes</taxon>
        <taxon>Cyprinidae</taxon>
        <taxon>Acrossocheilinae</taxon>
        <taxon>Onychostoma</taxon>
    </lineage>
</organism>
<dbReference type="EMBL" id="JAAMOB010000236">
    <property type="protein sequence ID" value="KAF4094493.1"/>
    <property type="molecule type" value="Genomic_DNA"/>
</dbReference>
<gene>
    <name evidence="1" type="ORF">G5714_024626</name>
</gene>
<proteinExistence type="predicted"/>
<dbReference type="Proteomes" id="UP000579812">
    <property type="component" value="Unassembled WGS sequence"/>
</dbReference>
<name>A0A7J6BJP1_9TELE</name>